<accession>W2SSV1</accession>
<proteinExistence type="predicted"/>
<keyword evidence="2" id="KW-1185">Reference proteome</keyword>
<dbReference type="KEGG" id="nai:NECAME_18770"/>
<organism evidence="1 2">
    <name type="scientific">Necator americanus</name>
    <name type="common">Human hookworm</name>
    <dbReference type="NCBI Taxonomy" id="51031"/>
    <lineage>
        <taxon>Eukaryota</taxon>
        <taxon>Metazoa</taxon>
        <taxon>Ecdysozoa</taxon>
        <taxon>Nematoda</taxon>
        <taxon>Chromadorea</taxon>
        <taxon>Rhabditida</taxon>
        <taxon>Rhabditina</taxon>
        <taxon>Rhabditomorpha</taxon>
        <taxon>Strongyloidea</taxon>
        <taxon>Ancylostomatidae</taxon>
        <taxon>Bunostominae</taxon>
        <taxon>Necator</taxon>
    </lineage>
</organism>
<dbReference type="EMBL" id="KI663719">
    <property type="protein sequence ID" value="ETN72603.1"/>
    <property type="molecule type" value="Genomic_DNA"/>
</dbReference>
<evidence type="ECO:0000313" key="1">
    <source>
        <dbReference type="EMBL" id="ETN72603.1"/>
    </source>
</evidence>
<dbReference type="Proteomes" id="UP000053676">
    <property type="component" value="Unassembled WGS sequence"/>
</dbReference>
<evidence type="ECO:0000313" key="2">
    <source>
        <dbReference type="Proteomes" id="UP000053676"/>
    </source>
</evidence>
<name>W2SSV1_NECAM</name>
<reference evidence="2" key="1">
    <citation type="journal article" date="2014" name="Nat. Genet.">
        <title>Genome of the human hookworm Necator americanus.</title>
        <authorList>
            <person name="Tang Y.T."/>
            <person name="Gao X."/>
            <person name="Rosa B.A."/>
            <person name="Abubucker S."/>
            <person name="Hallsworth-Pepin K."/>
            <person name="Martin J."/>
            <person name="Tyagi R."/>
            <person name="Heizer E."/>
            <person name="Zhang X."/>
            <person name="Bhonagiri-Palsikar V."/>
            <person name="Minx P."/>
            <person name="Warren W.C."/>
            <person name="Wang Q."/>
            <person name="Zhan B."/>
            <person name="Hotez P.J."/>
            <person name="Sternberg P.W."/>
            <person name="Dougall A."/>
            <person name="Gaze S.T."/>
            <person name="Mulvenna J."/>
            <person name="Sotillo J."/>
            <person name="Ranganathan S."/>
            <person name="Rabelo E.M."/>
            <person name="Wilson R.K."/>
            <person name="Felgner P.L."/>
            <person name="Bethony J."/>
            <person name="Hawdon J.M."/>
            <person name="Gasser R.B."/>
            <person name="Loukas A."/>
            <person name="Mitreva M."/>
        </authorList>
    </citation>
    <scope>NUCLEOTIDE SEQUENCE [LARGE SCALE GENOMIC DNA]</scope>
</reference>
<gene>
    <name evidence="1" type="ORF">NECAME_18770</name>
</gene>
<protein>
    <submittedName>
        <fullName evidence="1">Uncharacterized protein</fullName>
    </submittedName>
</protein>
<sequence length="72" mass="8037">MLARELVHVVGPGCHLEKLLAARRRQRRNILFAGKRLRTQPCAVLRQNFGGAVVDEMSVLDALRAGSHRALH</sequence>
<dbReference type="AlphaFoldDB" id="W2SSV1"/>